<protein>
    <recommendedName>
        <fullName evidence="4">BTB domain-containing protein</fullName>
    </recommendedName>
</protein>
<feature type="region of interest" description="Disordered" evidence="3">
    <location>
        <begin position="45"/>
        <end position="81"/>
    </location>
</feature>
<dbReference type="InterPro" id="IPR000210">
    <property type="entry name" value="BTB/POZ_dom"/>
</dbReference>
<proteinExistence type="predicted"/>
<dbReference type="EMBL" id="OZ034816">
    <property type="protein sequence ID" value="CAL1374825.1"/>
    <property type="molecule type" value="Genomic_DNA"/>
</dbReference>
<comment type="function">
    <text evidence="1">May act as a substrate-specific adapter of an E3 ubiquitin-protein ligase complex (CUL3-RBX1-BTB) which mediates the ubiquitination and subsequent proteasomal degradation of target proteins.</text>
</comment>
<dbReference type="PROSITE" id="PS50097">
    <property type="entry name" value="BTB"/>
    <property type="match status" value="1"/>
</dbReference>
<organism evidence="5 6">
    <name type="scientific">Linum trigynum</name>
    <dbReference type="NCBI Taxonomy" id="586398"/>
    <lineage>
        <taxon>Eukaryota</taxon>
        <taxon>Viridiplantae</taxon>
        <taxon>Streptophyta</taxon>
        <taxon>Embryophyta</taxon>
        <taxon>Tracheophyta</taxon>
        <taxon>Spermatophyta</taxon>
        <taxon>Magnoliopsida</taxon>
        <taxon>eudicotyledons</taxon>
        <taxon>Gunneridae</taxon>
        <taxon>Pentapetalae</taxon>
        <taxon>rosids</taxon>
        <taxon>fabids</taxon>
        <taxon>Malpighiales</taxon>
        <taxon>Linaceae</taxon>
        <taxon>Linum</taxon>
    </lineage>
</organism>
<dbReference type="Gene3D" id="1.25.40.420">
    <property type="match status" value="1"/>
</dbReference>
<dbReference type="InterPro" id="IPR044784">
    <property type="entry name" value="At1g01640-like"/>
</dbReference>
<feature type="domain" description="BTB" evidence="4">
    <location>
        <begin position="121"/>
        <end position="191"/>
    </location>
</feature>
<evidence type="ECO:0000259" key="4">
    <source>
        <dbReference type="PROSITE" id="PS50097"/>
    </source>
</evidence>
<keyword evidence="6" id="KW-1185">Reference proteome</keyword>
<dbReference type="AlphaFoldDB" id="A0AAV2DLM8"/>
<name>A0AAV2DLM8_9ROSI</name>
<reference evidence="5 6" key="1">
    <citation type="submission" date="2024-04" db="EMBL/GenBank/DDBJ databases">
        <authorList>
            <person name="Fracassetti M."/>
        </authorList>
    </citation>
    <scope>NUCLEOTIDE SEQUENCE [LARGE SCALE GENOMIC DNA]</scope>
</reference>
<gene>
    <name evidence="5" type="ORF">LTRI10_LOCUS16664</name>
</gene>
<feature type="compositionally biased region" description="Low complexity" evidence="3">
    <location>
        <begin position="68"/>
        <end position="78"/>
    </location>
</feature>
<accession>A0AAV2DLM8</accession>
<dbReference type="Pfam" id="PF00651">
    <property type="entry name" value="BTB"/>
    <property type="match status" value="1"/>
</dbReference>
<evidence type="ECO:0000256" key="1">
    <source>
        <dbReference type="ARBA" id="ARBA00002668"/>
    </source>
</evidence>
<evidence type="ECO:0000313" key="6">
    <source>
        <dbReference type="Proteomes" id="UP001497516"/>
    </source>
</evidence>
<dbReference type="Gene3D" id="3.30.710.10">
    <property type="entry name" value="Potassium Channel Kv1.1, Chain A"/>
    <property type="match status" value="1"/>
</dbReference>
<dbReference type="PANTHER" id="PTHR47274">
    <property type="entry name" value="BTB/POZ DOMAIN CONTAINING PROTEIN, EXPRESSED-RELATED"/>
    <property type="match status" value="1"/>
</dbReference>
<evidence type="ECO:0000256" key="2">
    <source>
        <dbReference type="ARBA" id="ARBA00004906"/>
    </source>
</evidence>
<sequence length="295" mass="32061">MECSICCTMPLILRPPRNTICAGCYEAARTAISLVNKFESSCDRGSSSSSPSSSSSSSDHHSTHKANSSTPSASSPSSCKAQPLANLPKWINSLNETHNELTQKIDFLSNIVQLFRSQLLTDIHLKTGNGGAPIPAHRALLAARSEIFKTMLDPDACEPPANDTITLPELNHEELESLLEFLYSGDLAPEKLERHVYALTLAADKYEVPYLLGLCERHMVRSLDASNALEVLEISDSVCCSSSSSGDLKETAVKYVVKNMEELAFSGKYEAFVASNPHLAVQVTRAFLVDAKLAR</sequence>
<comment type="pathway">
    <text evidence="2">Protein modification; protein ubiquitination.</text>
</comment>
<dbReference type="SMART" id="SM00225">
    <property type="entry name" value="BTB"/>
    <property type="match status" value="1"/>
</dbReference>
<dbReference type="PANTHER" id="PTHR47274:SF1">
    <property type="entry name" value="BTB_POZ DOMAIN CONTAINING PROTEIN, EXPRESSED"/>
    <property type="match status" value="1"/>
</dbReference>
<dbReference type="InterPro" id="IPR011333">
    <property type="entry name" value="SKP1/BTB/POZ_sf"/>
</dbReference>
<evidence type="ECO:0000313" key="5">
    <source>
        <dbReference type="EMBL" id="CAL1374825.1"/>
    </source>
</evidence>
<dbReference type="Proteomes" id="UP001497516">
    <property type="component" value="Chromosome 3"/>
</dbReference>
<dbReference type="SUPFAM" id="SSF54695">
    <property type="entry name" value="POZ domain"/>
    <property type="match status" value="1"/>
</dbReference>
<feature type="compositionally biased region" description="Low complexity" evidence="3">
    <location>
        <begin position="45"/>
        <end position="57"/>
    </location>
</feature>
<evidence type="ECO:0000256" key="3">
    <source>
        <dbReference type="SAM" id="MobiDB-lite"/>
    </source>
</evidence>